<comment type="caution">
    <text evidence="1">The sequence shown here is derived from an EMBL/GenBank/DDBJ whole genome shotgun (WGS) entry which is preliminary data.</text>
</comment>
<gene>
    <name evidence="1" type="ORF">ENS82_01815</name>
</gene>
<sequence length="130" mass="14735">MQAATENQFLQLTFGQYVGLNQRPPFKDKDLLALIRDQASYDSLREELARQPVEHEDDAILLASLKERMDAIEKMRNAVAHNHRPPKKTTEAYLNVLPLVNQTLDNYLSALATNWPDSLLGDDNTSTPDD</sequence>
<accession>A0A7C3HQI4</accession>
<dbReference type="EMBL" id="DSWI01000008">
    <property type="protein sequence ID" value="HFG19442.1"/>
    <property type="molecule type" value="Genomic_DNA"/>
</dbReference>
<dbReference type="AlphaFoldDB" id="A0A7C3HQI4"/>
<proteinExistence type="predicted"/>
<organism evidence="1">
    <name type="scientific">Meiothermus ruber</name>
    <dbReference type="NCBI Taxonomy" id="277"/>
    <lineage>
        <taxon>Bacteria</taxon>
        <taxon>Thermotogati</taxon>
        <taxon>Deinococcota</taxon>
        <taxon>Deinococci</taxon>
        <taxon>Thermales</taxon>
        <taxon>Thermaceae</taxon>
        <taxon>Meiothermus</taxon>
    </lineage>
</organism>
<name>A0A7C3HQI4_MEIRU</name>
<evidence type="ECO:0000313" key="1">
    <source>
        <dbReference type="EMBL" id="HFG19442.1"/>
    </source>
</evidence>
<protein>
    <submittedName>
        <fullName evidence="1">Uncharacterized protein</fullName>
    </submittedName>
</protein>
<reference evidence="1" key="1">
    <citation type="journal article" date="2020" name="mSystems">
        <title>Genome- and Community-Level Interaction Insights into Carbon Utilization and Element Cycling Functions of Hydrothermarchaeota in Hydrothermal Sediment.</title>
        <authorList>
            <person name="Zhou Z."/>
            <person name="Liu Y."/>
            <person name="Xu W."/>
            <person name="Pan J."/>
            <person name="Luo Z.H."/>
            <person name="Li M."/>
        </authorList>
    </citation>
    <scope>NUCLEOTIDE SEQUENCE [LARGE SCALE GENOMIC DNA]</scope>
    <source>
        <strain evidence="1">SpSt-524</strain>
    </source>
</reference>